<evidence type="ECO:0000313" key="2">
    <source>
        <dbReference type="Proteomes" id="UP000483362"/>
    </source>
</evidence>
<dbReference type="SUPFAM" id="SSF51126">
    <property type="entry name" value="Pectin lyase-like"/>
    <property type="match status" value="1"/>
</dbReference>
<dbReference type="Gene3D" id="2.160.20.10">
    <property type="entry name" value="Single-stranded right-handed beta-helix, Pectin lyase-like"/>
    <property type="match status" value="1"/>
</dbReference>
<accession>A0A6L5XCZ9</accession>
<comment type="caution">
    <text evidence="1">The sequence shown here is derived from an EMBL/GenBank/DDBJ whole genome shotgun (WGS) entry which is preliminary data.</text>
</comment>
<organism evidence="1 2">
    <name type="scientific">Sodaliphilus pleomorphus</name>
    <dbReference type="NCBI Taxonomy" id="2606626"/>
    <lineage>
        <taxon>Bacteria</taxon>
        <taxon>Pseudomonadati</taxon>
        <taxon>Bacteroidota</taxon>
        <taxon>Bacteroidia</taxon>
        <taxon>Bacteroidales</taxon>
        <taxon>Muribaculaceae</taxon>
        <taxon>Sodaliphilus</taxon>
    </lineage>
</organism>
<dbReference type="InterPro" id="IPR011050">
    <property type="entry name" value="Pectin_lyase_fold/virulence"/>
</dbReference>
<dbReference type="InterPro" id="IPR006626">
    <property type="entry name" value="PbH1"/>
</dbReference>
<protein>
    <recommendedName>
        <fullName evidence="3">Right handed beta helix domain-containing protein</fullName>
    </recommendedName>
</protein>
<evidence type="ECO:0000313" key="1">
    <source>
        <dbReference type="EMBL" id="MSS16956.1"/>
    </source>
</evidence>
<dbReference type="Proteomes" id="UP000483362">
    <property type="component" value="Unassembled WGS sequence"/>
</dbReference>
<dbReference type="AlphaFoldDB" id="A0A6L5XCZ9"/>
<dbReference type="InterPro" id="IPR012334">
    <property type="entry name" value="Pectin_lyas_fold"/>
</dbReference>
<keyword evidence="2" id="KW-1185">Reference proteome</keyword>
<name>A0A6L5XCZ9_9BACT</name>
<gene>
    <name evidence="1" type="ORF">FYJ29_04125</name>
</gene>
<reference evidence="1 2" key="1">
    <citation type="submission" date="2019-08" db="EMBL/GenBank/DDBJ databases">
        <title>In-depth cultivation of the pig gut microbiome towards novel bacterial diversity and tailored functional studies.</title>
        <authorList>
            <person name="Wylensek D."/>
            <person name="Hitch T.C.A."/>
            <person name="Clavel T."/>
        </authorList>
    </citation>
    <scope>NUCLEOTIDE SEQUENCE [LARGE SCALE GENOMIC DNA]</scope>
    <source>
        <strain evidence="1 2">Oil-RF-744-WCA-WT-10</strain>
    </source>
</reference>
<evidence type="ECO:0008006" key="3">
    <source>
        <dbReference type="Google" id="ProtNLM"/>
    </source>
</evidence>
<dbReference type="EMBL" id="VULT01000005">
    <property type="protein sequence ID" value="MSS16956.1"/>
    <property type="molecule type" value="Genomic_DNA"/>
</dbReference>
<dbReference type="SMART" id="SM00710">
    <property type="entry name" value="PbH1"/>
    <property type="match status" value="5"/>
</dbReference>
<sequence>MVAAATVGTMSATFVSAGTGRAYTFAQLAAIDTSGVTATDSGYVVTADFTIAAGDTLRLMNNDKVLLGDKVMVSVNGYADFAVPDTAVITRATATAAPKGFKVYDTNSGMTMKNVTMEYAGINFGSTNGHLAIDHCTFTLYNGKINSGSVVNYSSSCDGNTVTGSYFVDNTVSALGNGANTPVGLVVDNCVFLRNTTSKRNRPQINMTCGGPYDITITHNKVIGLAETTLAGGIGLSNMLGLAYTGKVTVKGNDIEDNRYGVAMIGPMNLYIEDNMIKNNNYESNPNNGGSGISIYDSSNKGNVRIKGNHIENSLWGITVIGAPTVNAGKTQVAADDPDYNPGENVLVNNGNNGELYDLYNNGTGTIYAQGNTWNVATQDSVSIEKVVFHKADNDALGLVIFMPAHQPNTGVGTVTTAAQVVETRYYNLQGIYSREPLEGLNIKVTRYSDGTARSEKIVK</sequence>
<proteinExistence type="predicted"/>